<sequence length="159" mass="16603">MAQKPLACSSPSGPSLAQPAHRRDVVAVAETALLAAAPQSFHGNGVLHTTPVSLGVLGGRTKTSGRAADSAALTALIRQGLPQDHRAPCGTHGEILDTASIVSPISNMWGSIANTRQHIQLIPPMAVLRYTWSLEPLASANQERRPPLLGRDPLGSTVT</sequence>
<dbReference type="AlphaFoldDB" id="A0A6A7B1Q2"/>
<accession>A0A6A7B1Q2</accession>
<keyword evidence="3" id="KW-1185">Reference proteome</keyword>
<dbReference type="Proteomes" id="UP000799423">
    <property type="component" value="Unassembled WGS sequence"/>
</dbReference>
<evidence type="ECO:0000313" key="3">
    <source>
        <dbReference type="Proteomes" id="UP000799423"/>
    </source>
</evidence>
<reference evidence="2" key="1">
    <citation type="submission" date="2020-01" db="EMBL/GenBank/DDBJ databases">
        <authorList>
            <consortium name="DOE Joint Genome Institute"/>
            <person name="Haridas S."/>
            <person name="Albert R."/>
            <person name="Binder M."/>
            <person name="Bloem J."/>
            <person name="Labutti K."/>
            <person name="Salamov A."/>
            <person name="Andreopoulos B."/>
            <person name="Baker S.E."/>
            <person name="Barry K."/>
            <person name="Bills G."/>
            <person name="Bluhm B.H."/>
            <person name="Cannon C."/>
            <person name="Castanera R."/>
            <person name="Culley D.E."/>
            <person name="Daum C."/>
            <person name="Ezra D."/>
            <person name="Gonzalez J.B."/>
            <person name="Henrissat B."/>
            <person name="Kuo A."/>
            <person name="Liang C."/>
            <person name="Lipzen A."/>
            <person name="Lutzoni F."/>
            <person name="Magnuson J."/>
            <person name="Mondo S."/>
            <person name="Nolan M."/>
            <person name="Ohm R."/>
            <person name="Pangilinan J."/>
            <person name="Park H.-J."/>
            <person name="Ramirez L."/>
            <person name="Alfaro M."/>
            <person name="Sun H."/>
            <person name="Tritt A."/>
            <person name="Yoshinaga Y."/>
            <person name="Zwiers L.-H."/>
            <person name="Turgeon B.G."/>
            <person name="Goodwin S.B."/>
            <person name="Spatafora J.W."/>
            <person name="Crous P.W."/>
            <person name="Grigoriev I.V."/>
        </authorList>
    </citation>
    <scope>NUCLEOTIDE SEQUENCE</scope>
    <source>
        <strain evidence="2">IPT5</strain>
    </source>
</reference>
<name>A0A6A7B1Q2_9PLEO</name>
<protein>
    <submittedName>
        <fullName evidence="2">Uncharacterized protein</fullName>
    </submittedName>
</protein>
<feature type="region of interest" description="Disordered" evidence="1">
    <location>
        <begin position="1"/>
        <end position="21"/>
    </location>
</feature>
<dbReference type="EMBL" id="MU006319">
    <property type="protein sequence ID" value="KAF2848269.1"/>
    <property type="molecule type" value="Genomic_DNA"/>
</dbReference>
<gene>
    <name evidence="2" type="ORF">T440DRAFT_175089</name>
</gene>
<proteinExistence type="predicted"/>
<evidence type="ECO:0000256" key="1">
    <source>
        <dbReference type="SAM" id="MobiDB-lite"/>
    </source>
</evidence>
<evidence type="ECO:0000313" key="2">
    <source>
        <dbReference type="EMBL" id="KAF2848269.1"/>
    </source>
</evidence>
<organism evidence="2 3">
    <name type="scientific">Plenodomus tracheiphilus IPT5</name>
    <dbReference type="NCBI Taxonomy" id="1408161"/>
    <lineage>
        <taxon>Eukaryota</taxon>
        <taxon>Fungi</taxon>
        <taxon>Dikarya</taxon>
        <taxon>Ascomycota</taxon>
        <taxon>Pezizomycotina</taxon>
        <taxon>Dothideomycetes</taxon>
        <taxon>Pleosporomycetidae</taxon>
        <taxon>Pleosporales</taxon>
        <taxon>Pleosporineae</taxon>
        <taxon>Leptosphaeriaceae</taxon>
        <taxon>Plenodomus</taxon>
    </lineage>
</organism>